<name>A0AA41XH42_9MICO</name>
<dbReference type="GO" id="GO:0045892">
    <property type="term" value="P:negative regulation of DNA-templated transcription"/>
    <property type="evidence" value="ECO:0007669"/>
    <property type="project" value="TreeGrafter"/>
</dbReference>
<evidence type="ECO:0000313" key="7">
    <source>
        <dbReference type="Proteomes" id="UP001165587"/>
    </source>
</evidence>
<protein>
    <submittedName>
        <fullName evidence="6">Helix-turn-helix domain-containing protein</fullName>
    </submittedName>
</protein>
<dbReference type="Gene3D" id="1.10.10.10">
    <property type="entry name" value="Winged helix-like DNA-binding domain superfamily/Winged helix DNA-binding domain"/>
    <property type="match status" value="1"/>
</dbReference>
<evidence type="ECO:0000259" key="5">
    <source>
        <dbReference type="PROSITE" id="PS51078"/>
    </source>
</evidence>
<dbReference type="RefSeq" id="WP_259531204.1">
    <property type="nucleotide sequence ID" value="NZ_JANLCK010000020.1"/>
</dbReference>
<dbReference type="InterPro" id="IPR036390">
    <property type="entry name" value="WH_DNA-bd_sf"/>
</dbReference>
<dbReference type="InterPro" id="IPR029016">
    <property type="entry name" value="GAF-like_dom_sf"/>
</dbReference>
<reference evidence="6" key="1">
    <citation type="submission" date="2022-08" db="EMBL/GenBank/DDBJ databases">
        <authorList>
            <person name="Deng Y."/>
            <person name="Han X.-F."/>
            <person name="Zhang Y.-Q."/>
        </authorList>
    </citation>
    <scope>NUCLEOTIDE SEQUENCE</scope>
    <source>
        <strain evidence="6">CPCC 203407</strain>
    </source>
</reference>
<dbReference type="SMART" id="SM00346">
    <property type="entry name" value="HTH_ICLR"/>
    <property type="match status" value="1"/>
</dbReference>
<sequence>MTDPAPEANAPETVVPIADTDRGSIQSIERAAMVLALFDQNTRTLSPTLVSERLGLNRSTAHRYLLSLQSSGFLNPSNGPGPLVDQLSGLVSSRQQILALAPTMLRRLSDRTGLTAVLSFLGRSGAVVGHVEEANAGTIVLTVRVGTVLEVKAAQSRVLLAFQSDPAVVARLHAGLEPEEARRENAELALARRDRIAWADLGRVGLASVAAPVFGSHEIQAAMAVLGTTTMLPSSAESEDRVMMLRESAEQLSAMVNGQS</sequence>
<dbReference type="InterPro" id="IPR050707">
    <property type="entry name" value="HTH_MetabolicPath_Reg"/>
</dbReference>
<dbReference type="Gene3D" id="3.30.450.40">
    <property type="match status" value="1"/>
</dbReference>
<dbReference type="GO" id="GO:0003700">
    <property type="term" value="F:DNA-binding transcription factor activity"/>
    <property type="evidence" value="ECO:0007669"/>
    <property type="project" value="TreeGrafter"/>
</dbReference>
<dbReference type="PANTHER" id="PTHR30136">
    <property type="entry name" value="HELIX-TURN-HELIX TRANSCRIPTIONAL REGULATOR, ICLR FAMILY"/>
    <property type="match status" value="1"/>
</dbReference>
<dbReference type="InterPro" id="IPR014757">
    <property type="entry name" value="Tscrpt_reg_IclR_C"/>
</dbReference>
<organism evidence="6 7">
    <name type="scientific">Herbiconiux oxytropis</name>
    <dbReference type="NCBI Taxonomy" id="2970915"/>
    <lineage>
        <taxon>Bacteria</taxon>
        <taxon>Bacillati</taxon>
        <taxon>Actinomycetota</taxon>
        <taxon>Actinomycetes</taxon>
        <taxon>Micrococcales</taxon>
        <taxon>Microbacteriaceae</taxon>
        <taxon>Herbiconiux</taxon>
    </lineage>
</organism>
<dbReference type="Pfam" id="PF01614">
    <property type="entry name" value="IclR_C"/>
    <property type="match status" value="1"/>
</dbReference>
<dbReference type="PANTHER" id="PTHR30136:SF8">
    <property type="entry name" value="TRANSCRIPTIONAL REGULATORY PROTEIN"/>
    <property type="match status" value="1"/>
</dbReference>
<dbReference type="InterPro" id="IPR036388">
    <property type="entry name" value="WH-like_DNA-bd_sf"/>
</dbReference>
<keyword evidence="2" id="KW-0238">DNA-binding</keyword>
<evidence type="ECO:0000313" key="6">
    <source>
        <dbReference type="EMBL" id="MCS5728097.1"/>
    </source>
</evidence>
<dbReference type="AlphaFoldDB" id="A0AA41XH42"/>
<keyword evidence="3" id="KW-0804">Transcription</keyword>
<feature type="domain" description="IclR-ED" evidence="5">
    <location>
        <begin position="83"/>
        <end position="258"/>
    </location>
</feature>
<evidence type="ECO:0000256" key="3">
    <source>
        <dbReference type="ARBA" id="ARBA00023163"/>
    </source>
</evidence>
<keyword evidence="7" id="KW-1185">Reference proteome</keyword>
<evidence type="ECO:0000256" key="2">
    <source>
        <dbReference type="ARBA" id="ARBA00023125"/>
    </source>
</evidence>
<dbReference type="PROSITE" id="PS51077">
    <property type="entry name" value="HTH_ICLR"/>
    <property type="match status" value="1"/>
</dbReference>
<proteinExistence type="predicted"/>
<dbReference type="Pfam" id="PF09339">
    <property type="entry name" value="HTH_IclR"/>
    <property type="match status" value="1"/>
</dbReference>
<dbReference type="Proteomes" id="UP001165587">
    <property type="component" value="Unassembled WGS sequence"/>
</dbReference>
<evidence type="ECO:0000259" key="4">
    <source>
        <dbReference type="PROSITE" id="PS51077"/>
    </source>
</evidence>
<dbReference type="InterPro" id="IPR005471">
    <property type="entry name" value="Tscrpt_reg_IclR_N"/>
</dbReference>
<evidence type="ECO:0000256" key="1">
    <source>
        <dbReference type="ARBA" id="ARBA00023015"/>
    </source>
</evidence>
<dbReference type="SUPFAM" id="SSF46785">
    <property type="entry name" value="Winged helix' DNA-binding domain"/>
    <property type="match status" value="1"/>
</dbReference>
<dbReference type="GO" id="GO:0003677">
    <property type="term" value="F:DNA binding"/>
    <property type="evidence" value="ECO:0007669"/>
    <property type="project" value="UniProtKB-KW"/>
</dbReference>
<accession>A0AA41XH42</accession>
<gene>
    <name evidence="6" type="ORF">N1028_19535</name>
</gene>
<dbReference type="PROSITE" id="PS51078">
    <property type="entry name" value="ICLR_ED"/>
    <property type="match status" value="1"/>
</dbReference>
<comment type="caution">
    <text evidence="6">The sequence shown here is derived from an EMBL/GenBank/DDBJ whole genome shotgun (WGS) entry which is preliminary data.</text>
</comment>
<keyword evidence="1" id="KW-0805">Transcription regulation</keyword>
<dbReference type="SUPFAM" id="SSF55781">
    <property type="entry name" value="GAF domain-like"/>
    <property type="match status" value="1"/>
</dbReference>
<dbReference type="EMBL" id="JANLCK010000020">
    <property type="protein sequence ID" value="MCS5728097.1"/>
    <property type="molecule type" value="Genomic_DNA"/>
</dbReference>
<feature type="domain" description="HTH iclR-type" evidence="4">
    <location>
        <begin position="25"/>
        <end position="82"/>
    </location>
</feature>